<proteinExistence type="predicted"/>
<dbReference type="AlphaFoldDB" id="A0A4Q7KX24"/>
<feature type="transmembrane region" description="Helical" evidence="2">
    <location>
        <begin position="14"/>
        <end position="35"/>
    </location>
</feature>
<comment type="caution">
    <text evidence="3">The sequence shown here is derived from an EMBL/GenBank/DDBJ whole genome shotgun (WGS) entry which is preliminary data.</text>
</comment>
<accession>A0A4Q7KX24</accession>
<feature type="compositionally biased region" description="Low complexity" evidence="1">
    <location>
        <begin position="74"/>
        <end position="83"/>
    </location>
</feature>
<keyword evidence="2" id="KW-0812">Transmembrane</keyword>
<dbReference type="Proteomes" id="UP000294257">
    <property type="component" value="Unassembled WGS sequence"/>
</dbReference>
<evidence type="ECO:0000313" key="4">
    <source>
        <dbReference type="Proteomes" id="UP000294257"/>
    </source>
</evidence>
<keyword evidence="2" id="KW-1133">Transmembrane helix</keyword>
<dbReference type="EMBL" id="SGWQ01000003">
    <property type="protein sequence ID" value="RZS41166.1"/>
    <property type="molecule type" value="Genomic_DNA"/>
</dbReference>
<dbReference type="RefSeq" id="WP_165401322.1">
    <property type="nucleotide sequence ID" value="NZ_SGWQ01000003.1"/>
</dbReference>
<evidence type="ECO:0008006" key="5">
    <source>
        <dbReference type="Google" id="ProtNLM"/>
    </source>
</evidence>
<evidence type="ECO:0000256" key="2">
    <source>
        <dbReference type="SAM" id="Phobius"/>
    </source>
</evidence>
<keyword evidence="2" id="KW-0472">Membrane</keyword>
<organism evidence="3 4">
    <name type="scientific">Herbihabitans rhizosphaerae</name>
    <dbReference type="NCBI Taxonomy" id="1872711"/>
    <lineage>
        <taxon>Bacteria</taxon>
        <taxon>Bacillati</taxon>
        <taxon>Actinomycetota</taxon>
        <taxon>Actinomycetes</taxon>
        <taxon>Pseudonocardiales</taxon>
        <taxon>Pseudonocardiaceae</taxon>
        <taxon>Herbihabitans</taxon>
    </lineage>
</organism>
<name>A0A4Q7KX24_9PSEU</name>
<evidence type="ECO:0000313" key="3">
    <source>
        <dbReference type="EMBL" id="RZS41166.1"/>
    </source>
</evidence>
<sequence length="259" mass="26781">MIDPKDWTYRRRRAVAIAGSVLVGLLLVWLIGGLFSDGSPEVDDAANVEEISPAVRSTQPPSSPPPMPSPTAPPSSSSTASAAPVPPAGEAQAHPVPVPPGAPAPPVPGPGQVAAPAPAPVGPPPPPPPPGPCQDGALYLAAETGQPEYRVGQRPALRLVIVNIGQVPCVRDISRKLRELTVHGADGRRLWSSADCYTDDTPDVRVIRPGERLTFGVTWAGRTSEPGCPASRKGVPAGQYLIHAKLGTLTSAGVPLRLV</sequence>
<feature type="compositionally biased region" description="Pro residues" evidence="1">
    <location>
        <begin position="117"/>
        <end position="132"/>
    </location>
</feature>
<feature type="compositionally biased region" description="Pro residues" evidence="1">
    <location>
        <begin position="96"/>
        <end position="109"/>
    </location>
</feature>
<feature type="region of interest" description="Disordered" evidence="1">
    <location>
        <begin position="53"/>
        <end position="137"/>
    </location>
</feature>
<keyword evidence="4" id="KW-1185">Reference proteome</keyword>
<reference evidence="3 4" key="1">
    <citation type="submission" date="2019-02" db="EMBL/GenBank/DDBJ databases">
        <title>Genomic Encyclopedia of Type Strains, Phase IV (KMG-IV): sequencing the most valuable type-strain genomes for metagenomic binning, comparative biology and taxonomic classification.</title>
        <authorList>
            <person name="Goeker M."/>
        </authorList>
    </citation>
    <scope>NUCLEOTIDE SEQUENCE [LARGE SCALE GENOMIC DNA]</scope>
    <source>
        <strain evidence="3 4">DSM 101727</strain>
    </source>
</reference>
<gene>
    <name evidence="3" type="ORF">EV193_103486</name>
</gene>
<feature type="compositionally biased region" description="Pro residues" evidence="1">
    <location>
        <begin position="61"/>
        <end position="73"/>
    </location>
</feature>
<evidence type="ECO:0000256" key="1">
    <source>
        <dbReference type="SAM" id="MobiDB-lite"/>
    </source>
</evidence>
<protein>
    <recommendedName>
        <fullName evidence="5">MucR family transcriptional regulator</fullName>
    </recommendedName>
</protein>